<name>A0A1L9P5N0_ASPVE</name>
<gene>
    <name evidence="2" type="ORF">ASPVEDRAFT_36206</name>
</gene>
<dbReference type="GO" id="GO:0047661">
    <property type="term" value="F:amino-acid racemase activity"/>
    <property type="evidence" value="ECO:0007669"/>
    <property type="project" value="InterPro"/>
</dbReference>
<evidence type="ECO:0008006" key="4">
    <source>
        <dbReference type="Google" id="ProtNLM"/>
    </source>
</evidence>
<dbReference type="STRING" id="1036611.A0A1L9P5N0"/>
<dbReference type="PANTHER" id="PTHR28047">
    <property type="entry name" value="PROTEIN DCG1"/>
    <property type="match status" value="1"/>
</dbReference>
<protein>
    <recommendedName>
        <fullName evidence="4">DCG1-like protein</fullName>
    </recommendedName>
</protein>
<evidence type="ECO:0000313" key="3">
    <source>
        <dbReference type="Proteomes" id="UP000184073"/>
    </source>
</evidence>
<dbReference type="VEuPathDB" id="FungiDB:ASPVEDRAFT_36206"/>
<organism evidence="2 3">
    <name type="scientific">Aspergillus versicolor CBS 583.65</name>
    <dbReference type="NCBI Taxonomy" id="1036611"/>
    <lineage>
        <taxon>Eukaryota</taxon>
        <taxon>Fungi</taxon>
        <taxon>Dikarya</taxon>
        <taxon>Ascomycota</taxon>
        <taxon>Pezizomycotina</taxon>
        <taxon>Eurotiomycetes</taxon>
        <taxon>Eurotiomycetidae</taxon>
        <taxon>Eurotiales</taxon>
        <taxon>Aspergillaceae</taxon>
        <taxon>Aspergillus</taxon>
        <taxon>Aspergillus subgen. Nidulantes</taxon>
    </lineage>
</organism>
<proteinExistence type="inferred from homology"/>
<evidence type="ECO:0000313" key="2">
    <source>
        <dbReference type="EMBL" id="OJI96820.1"/>
    </source>
</evidence>
<dbReference type="RefSeq" id="XP_040662583.1">
    <property type="nucleotide sequence ID" value="XM_040811158.1"/>
</dbReference>
<accession>A0A1L9P5N0</accession>
<dbReference type="OrthoDB" id="412018at2759"/>
<sequence length="294" mass="31431">MATVSGPRFSILVINPNTSTHMTSALVPILENLGYTDVHFHYFTAPQSESVTLPDGRVIHGIPSINSGEDSVLSALHCRPFVEPLVAKYDAFLVACYSAHPLVGMLREAIDKLEDAALLELGPTANIKRKYVTGIFEGSIVTSLSLVSSFQLTWDGGFGKSQAKDTFGIVTTGSSWKNELTNAVSDMLVNSGDKNPSNRFVGVETTGLTAVELHTTQPEEVRRRIIEATERLIKANPRPVSAICLGCAGMAGMEEAVREGCIKAYGRKQGSRVKIVDGVVSGAGMLVTACKAGF</sequence>
<dbReference type="Proteomes" id="UP000184073">
    <property type="component" value="Unassembled WGS sequence"/>
</dbReference>
<keyword evidence="3" id="KW-1185">Reference proteome</keyword>
<dbReference type="InterPro" id="IPR052186">
    <property type="entry name" value="Hydantoin_racemase-like"/>
</dbReference>
<dbReference type="FunFam" id="3.40.50.12500:FF:000003">
    <property type="entry name" value="Hydantoin racemase (Dcg1), putative"/>
    <property type="match status" value="1"/>
</dbReference>
<dbReference type="InterPro" id="IPR015942">
    <property type="entry name" value="Asp/Glu/hydantoin_racemase"/>
</dbReference>
<dbReference type="Gene3D" id="3.40.50.12500">
    <property type="match status" value="1"/>
</dbReference>
<comment type="similarity">
    <text evidence="1">Belongs to the HyuE racemase family.</text>
</comment>
<dbReference type="GeneID" id="63726669"/>
<dbReference type="Pfam" id="PF01177">
    <property type="entry name" value="Asp_Glu_race"/>
    <property type="match status" value="2"/>
</dbReference>
<dbReference type="InterPro" id="IPR053714">
    <property type="entry name" value="Iso_Racemase_Enz_sf"/>
</dbReference>
<dbReference type="EMBL" id="KV878125">
    <property type="protein sequence ID" value="OJI96820.1"/>
    <property type="molecule type" value="Genomic_DNA"/>
</dbReference>
<evidence type="ECO:0000256" key="1">
    <source>
        <dbReference type="ARBA" id="ARBA00038414"/>
    </source>
</evidence>
<dbReference type="AlphaFoldDB" id="A0A1L9P5N0"/>
<reference evidence="3" key="1">
    <citation type="journal article" date="2017" name="Genome Biol.">
        <title>Comparative genomics reveals high biological diversity and specific adaptations in the industrially and medically important fungal genus Aspergillus.</title>
        <authorList>
            <person name="de Vries R.P."/>
            <person name="Riley R."/>
            <person name="Wiebenga A."/>
            <person name="Aguilar-Osorio G."/>
            <person name="Amillis S."/>
            <person name="Uchima C.A."/>
            <person name="Anderluh G."/>
            <person name="Asadollahi M."/>
            <person name="Askin M."/>
            <person name="Barry K."/>
            <person name="Battaglia E."/>
            <person name="Bayram O."/>
            <person name="Benocci T."/>
            <person name="Braus-Stromeyer S.A."/>
            <person name="Caldana C."/>
            <person name="Canovas D."/>
            <person name="Cerqueira G.C."/>
            <person name="Chen F."/>
            <person name="Chen W."/>
            <person name="Choi C."/>
            <person name="Clum A."/>
            <person name="Dos Santos R.A."/>
            <person name="Damasio A.R."/>
            <person name="Diallinas G."/>
            <person name="Emri T."/>
            <person name="Fekete E."/>
            <person name="Flipphi M."/>
            <person name="Freyberg S."/>
            <person name="Gallo A."/>
            <person name="Gournas C."/>
            <person name="Habgood R."/>
            <person name="Hainaut M."/>
            <person name="Harispe M.L."/>
            <person name="Henrissat B."/>
            <person name="Hilden K.S."/>
            <person name="Hope R."/>
            <person name="Hossain A."/>
            <person name="Karabika E."/>
            <person name="Karaffa L."/>
            <person name="Karanyi Z."/>
            <person name="Krasevec N."/>
            <person name="Kuo A."/>
            <person name="Kusch H."/>
            <person name="LaButti K."/>
            <person name="Lagendijk E.L."/>
            <person name="Lapidus A."/>
            <person name="Levasseur A."/>
            <person name="Lindquist E."/>
            <person name="Lipzen A."/>
            <person name="Logrieco A.F."/>
            <person name="MacCabe A."/>
            <person name="Maekelae M.R."/>
            <person name="Malavazi I."/>
            <person name="Melin P."/>
            <person name="Meyer V."/>
            <person name="Mielnichuk N."/>
            <person name="Miskei M."/>
            <person name="Molnar A.P."/>
            <person name="Mule G."/>
            <person name="Ngan C.Y."/>
            <person name="Orejas M."/>
            <person name="Orosz E."/>
            <person name="Ouedraogo J.P."/>
            <person name="Overkamp K.M."/>
            <person name="Park H.-S."/>
            <person name="Perrone G."/>
            <person name="Piumi F."/>
            <person name="Punt P.J."/>
            <person name="Ram A.F."/>
            <person name="Ramon A."/>
            <person name="Rauscher S."/>
            <person name="Record E."/>
            <person name="Riano-Pachon D.M."/>
            <person name="Robert V."/>
            <person name="Roehrig J."/>
            <person name="Ruller R."/>
            <person name="Salamov A."/>
            <person name="Salih N.S."/>
            <person name="Samson R.A."/>
            <person name="Sandor E."/>
            <person name="Sanguinetti M."/>
            <person name="Schuetze T."/>
            <person name="Sepcic K."/>
            <person name="Shelest E."/>
            <person name="Sherlock G."/>
            <person name="Sophianopoulou V."/>
            <person name="Squina F.M."/>
            <person name="Sun H."/>
            <person name="Susca A."/>
            <person name="Todd R.B."/>
            <person name="Tsang A."/>
            <person name="Unkles S.E."/>
            <person name="van de Wiele N."/>
            <person name="van Rossen-Uffink D."/>
            <person name="Oliveira J.V."/>
            <person name="Vesth T.C."/>
            <person name="Visser J."/>
            <person name="Yu J.-H."/>
            <person name="Zhou M."/>
            <person name="Andersen M.R."/>
            <person name="Archer D.B."/>
            <person name="Baker S.E."/>
            <person name="Benoit I."/>
            <person name="Brakhage A.A."/>
            <person name="Braus G.H."/>
            <person name="Fischer R."/>
            <person name="Frisvad J.C."/>
            <person name="Goldman G.H."/>
            <person name="Houbraken J."/>
            <person name="Oakley B."/>
            <person name="Pocsi I."/>
            <person name="Scazzocchio C."/>
            <person name="Seiboth B."/>
            <person name="vanKuyk P.A."/>
            <person name="Wortman J."/>
            <person name="Dyer P.S."/>
            <person name="Grigoriev I.V."/>
        </authorList>
    </citation>
    <scope>NUCLEOTIDE SEQUENCE [LARGE SCALE GENOMIC DNA]</scope>
    <source>
        <strain evidence="3">CBS 583.65</strain>
    </source>
</reference>
<dbReference type="PANTHER" id="PTHR28047:SF5">
    <property type="entry name" value="PROTEIN DCG1"/>
    <property type="match status" value="1"/>
</dbReference>